<evidence type="ECO:0000313" key="1">
    <source>
        <dbReference type="EMBL" id="KAF2115653.1"/>
    </source>
</evidence>
<protein>
    <submittedName>
        <fullName evidence="1">Uncharacterized protein</fullName>
    </submittedName>
</protein>
<keyword evidence="2" id="KW-1185">Reference proteome</keyword>
<gene>
    <name evidence="1" type="ORF">BDV96DRAFT_599234</name>
</gene>
<sequence>MEGKATNHDASLPDFAIAGRMRRTDRFIKEVQAQLARKICEMLFQIALKGQEAARVGVQEMKNATSLFKELIYMIPRDESTAQETAQLEDLEYECPSQECQVPDYWTLAACSECEEVGLSTNTSLDCTHQPAGANVSMDNNLKDLKAILKRVRNIEHRQALATCLLRFKTGLLDSADVSLYEHLNDTIQKIRFQDQLPKAGFSPLVYAQSADINLPRGYLNASSAILDIFQIHEKQGCPRLSTINLDTWPGVQLN</sequence>
<reference evidence="1" key="1">
    <citation type="journal article" date="2020" name="Stud. Mycol.">
        <title>101 Dothideomycetes genomes: a test case for predicting lifestyles and emergence of pathogens.</title>
        <authorList>
            <person name="Haridas S."/>
            <person name="Albert R."/>
            <person name="Binder M."/>
            <person name="Bloem J."/>
            <person name="Labutti K."/>
            <person name="Salamov A."/>
            <person name="Andreopoulos B."/>
            <person name="Baker S."/>
            <person name="Barry K."/>
            <person name="Bills G."/>
            <person name="Bluhm B."/>
            <person name="Cannon C."/>
            <person name="Castanera R."/>
            <person name="Culley D."/>
            <person name="Daum C."/>
            <person name="Ezra D."/>
            <person name="Gonzalez J."/>
            <person name="Henrissat B."/>
            <person name="Kuo A."/>
            <person name="Liang C."/>
            <person name="Lipzen A."/>
            <person name="Lutzoni F."/>
            <person name="Magnuson J."/>
            <person name="Mondo S."/>
            <person name="Nolan M."/>
            <person name="Ohm R."/>
            <person name="Pangilinan J."/>
            <person name="Park H.-J."/>
            <person name="Ramirez L."/>
            <person name="Alfaro M."/>
            <person name="Sun H."/>
            <person name="Tritt A."/>
            <person name="Yoshinaga Y."/>
            <person name="Zwiers L.-H."/>
            <person name="Turgeon B."/>
            <person name="Goodwin S."/>
            <person name="Spatafora J."/>
            <person name="Crous P."/>
            <person name="Grigoriev I."/>
        </authorList>
    </citation>
    <scope>NUCLEOTIDE SEQUENCE</scope>
    <source>
        <strain evidence="1">CBS 627.86</strain>
    </source>
</reference>
<name>A0A6A5Z9S0_9PLEO</name>
<dbReference type="AlphaFoldDB" id="A0A6A5Z9S0"/>
<dbReference type="EMBL" id="ML977322">
    <property type="protein sequence ID" value="KAF2115653.1"/>
    <property type="molecule type" value="Genomic_DNA"/>
</dbReference>
<organism evidence="1 2">
    <name type="scientific">Lophiotrema nucula</name>
    <dbReference type="NCBI Taxonomy" id="690887"/>
    <lineage>
        <taxon>Eukaryota</taxon>
        <taxon>Fungi</taxon>
        <taxon>Dikarya</taxon>
        <taxon>Ascomycota</taxon>
        <taxon>Pezizomycotina</taxon>
        <taxon>Dothideomycetes</taxon>
        <taxon>Pleosporomycetidae</taxon>
        <taxon>Pleosporales</taxon>
        <taxon>Lophiotremataceae</taxon>
        <taxon>Lophiotrema</taxon>
    </lineage>
</organism>
<evidence type="ECO:0000313" key="2">
    <source>
        <dbReference type="Proteomes" id="UP000799770"/>
    </source>
</evidence>
<proteinExistence type="predicted"/>
<dbReference type="Proteomes" id="UP000799770">
    <property type="component" value="Unassembled WGS sequence"/>
</dbReference>
<accession>A0A6A5Z9S0</accession>